<reference evidence="1 2" key="2">
    <citation type="journal article" date="2022" name="Mol. Ecol. Resour.">
        <title>The genomes of chicory, endive, great burdock and yacon provide insights into Asteraceae paleo-polyploidization history and plant inulin production.</title>
        <authorList>
            <person name="Fan W."/>
            <person name="Wang S."/>
            <person name="Wang H."/>
            <person name="Wang A."/>
            <person name="Jiang F."/>
            <person name="Liu H."/>
            <person name="Zhao H."/>
            <person name="Xu D."/>
            <person name="Zhang Y."/>
        </authorList>
    </citation>
    <scope>NUCLEOTIDE SEQUENCE [LARGE SCALE GENOMIC DNA]</scope>
    <source>
        <strain evidence="2">cv. Niubang</strain>
    </source>
</reference>
<proteinExistence type="predicted"/>
<reference evidence="2" key="1">
    <citation type="journal article" date="2022" name="Mol. Ecol. Resour.">
        <title>The genomes of chicory, endive, great burdock and yacon provide insights into Asteraceae palaeo-polyploidization history and plant inulin production.</title>
        <authorList>
            <person name="Fan W."/>
            <person name="Wang S."/>
            <person name="Wang H."/>
            <person name="Wang A."/>
            <person name="Jiang F."/>
            <person name="Liu H."/>
            <person name="Zhao H."/>
            <person name="Xu D."/>
            <person name="Zhang Y."/>
        </authorList>
    </citation>
    <scope>NUCLEOTIDE SEQUENCE [LARGE SCALE GENOMIC DNA]</scope>
    <source>
        <strain evidence="2">cv. Niubang</strain>
    </source>
</reference>
<keyword evidence="2" id="KW-1185">Reference proteome</keyword>
<dbReference type="Proteomes" id="UP001055879">
    <property type="component" value="Linkage Group LG01"/>
</dbReference>
<organism evidence="1 2">
    <name type="scientific">Arctium lappa</name>
    <name type="common">Greater burdock</name>
    <name type="synonym">Lappa major</name>
    <dbReference type="NCBI Taxonomy" id="4217"/>
    <lineage>
        <taxon>Eukaryota</taxon>
        <taxon>Viridiplantae</taxon>
        <taxon>Streptophyta</taxon>
        <taxon>Embryophyta</taxon>
        <taxon>Tracheophyta</taxon>
        <taxon>Spermatophyta</taxon>
        <taxon>Magnoliopsida</taxon>
        <taxon>eudicotyledons</taxon>
        <taxon>Gunneridae</taxon>
        <taxon>Pentapetalae</taxon>
        <taxon>asterids</taxon>
        <taxon>campanulids</taxon>
        <taxon>Asterales</taxon>
        <taxon>Asteraceae</taxon>
        <taxon>Carduoideae</taxon>
        <taxon>Cardueae</taxon>
        <taxon>Arctiinae</taxon>
        <taxon>Arctium</taxon>
    </lineage>
</organism>
<evidence type="ECO:0000313" key="2">
    <source>
        <dbReference type="Proteomes" id="UP001055879"/>
    </source>
</evidence>
<protein>
    <submittedName>
        <fullName evidence="1">Uncharacterized protein</fullName>
    </submittedName>
</protein>
<sequence length="239" mass="26953">MDSHVPTKRKEKVDNEAFTRVQRKERREKKKQPSQPGEGQASQASGEVAASQNQVVDDVGSTSGVMKDEQQTVPAMNEYRVNEADVKLPCGENKKEDHGVENREKGGGSMDSTSSRPLFEAVLSSFKTRRIPLGEKQNSNRFAALSREDDANAVLFARSLKRPLRNLRSTYGNLERKVVNLKVELDAVQSMCDSDLFNETIREDLARLLLVYQQARMDEEAAIRQRAKIRWLNEGDVSD</sequence>
<dbReference type="EMBL" id="CM042047">
    <property type="protein sequence ID" value="KAI3770929.1"/>
    <property type="molecule type" value="Genomic_DNA"/>
</dbReference>
<gene>
    <name evidence="1" type="ORF">L6452_02077</name>
</gene>
<accession>A0ACB9FIK1</accession>
<evidence type="ECO:0000313" key="1">
    <source>
        <dbReference type="EMBL" id="KAI3770929.1"/>
    </source>
</evidence>
<comment type="caution">
    <text evidence="1">The sequence shown here is derived from an EMBL/GenBank/DDBJ whole genome shotgun (WGS) entry which is preliminary data.</text>
</comment>
<name>A0ACB9FIK1_ARCLA</name>